<evidence type="ECO:0000313" key="2">
    <source>
        <dbReference type="Proteomes" id="UP000005408"/>
    </source>
</evidence>
<proteinExistence type="predicted"/>
<sequence>MLNQLYSLSLKQTQPQKETTRKDKCKGCEKEYPINDLRNHVKYCFLSIEFPESDEEHYELPDPFGEENITNLYDIQMDKSLQTSLDAASEMQLSQISVDQGKSFFALVLREIKEVYFNPVKEWTPSSYEAVGKIIALSLLQNGKLPRDFSSDIVEEITSPNVREFIQELRKGLDALGLCQMMCIFPQLLHLFTDNDTHNFLTLKRLN</sequence>
<dbReference type="Proteomes" id="UP000005408">
    <property type="component" value="Unassembled WGS sequence"/>
</dbReference>
<protein>
    <submittedName>
        <fullName evidence="1">Uncharacterized protein</fullName>
    </submittedName>
</protein>
<dbReference type="AlphaFoldDB" id="A0A8W8I6K7"/>
<organism evidence="1 2">
    <name type="scientific">Magallana gigas</name>
    <name type="common">Pacific oyster</name>
    <name type="synonym">Crassostrea gigas</name>
    <dbReference type="NCBI Taxonomy" id="29159"/>
    <lineage>
        <taxon>Eukaryota</taxon>
        <taxon>Metazoa</taxon>
        <taxon>Spiralia</taxon>
        <taxon>Lophotrochozoa</taxon>
        <taxon>Mollusca</taxon>
        <taxon>Bivalvia</taxon>
        <taxon>Autobranchia</taxon>
        <taxon>Pteriomorphia</taxon>
        <taxon>Ostreida</taxon>
        <taxon>Ostreoidea</taxon>
        <taxon>Ostreidae</taxon>
        <taxon>Magallana</taxon>
    </lineage>
</organism>
<name>A0A8W8I6K7_MAGGI</name>
<dbReference type="EnsemblMetazoa" id="G12609.1">
    <property type="protein sequence ID" value="G12609.1:cds"/>
    <property type="gene ID" value="G12609"/>
</dbReference>
<accession>A0A8W8I6K7</accession>
<reference evidence="1" key="1">
    <citation type="submission" date="2022-08" db="UniProtKB">
        <authorList>
            <consortium name="EnsemblMetazoa"/>
        </authorList>
    </citation>
    <scope>IDENTIFICATION</scope>
    <source>
        <strain evidence="1">05x7-T-G4-1.051#20</strain>
    </source>
</reference>
<evidence type="ECO:0000313" key="1">
    <source>
        <dbReference type="EnsemblMetazoa" id="G12609.1:cds"/>
    </source>
</evidence>
<keyword evidence="2" id="KW-1185">Reference proteome</keyword>